<dbReference type="Pfam" id="PF10769">
    <property type="entry name" value="DUF2594"/>
    <property type="match status" value="1"/>
</dbReference>
<reference evidence="1 2" key="1">
    <citation type="submission" date="2018-06" db="EMBL/GenBank/DDBJ databases">
        <authorList>
            <consortium name="Pathogen Informatics"/>
            <person name="Doyle S."/>
        </authorList>
    </citation>
    <scope>NUCLEOTIDE SEQUENCE [LARGE SCALE GENOMIC DNA]</scope>
    <source>
        <strain evidence="1 2">NCTC12157</strain>
    </source>
</reference>
<name>A0A377NA72_9GAMM</name>
<dbReference type="EMBL" id="UGGO01000001">
    <property type="protein sequence ID" value="STQ43990.1"/>
    <property type="molecule type" value="Genomic_DNA"/>
</dbReference>
<dbReference type="InterPro" id="IPR019705">
    <property type="entry name" value="DUF2594"/>
</dbReference>
<organism evidence="1 2">
    <name type="scientific">Ewingella americana</name>
    <dbReference type="NCBI Taxonomy" id="41202"/>
    <lineage>
        <taxon>Bacteria</taxon>
        <taxon>Pseudomonadati</taxon>
        <taxon>Pseudomonadota</taxon>
        <taxon>Gammaproteobacteria</taxon>
        <taxon>Enterobacterales</taxon>
        <taxon>Yersiniaceae</taxon>
        <taxon>Ewingella</taxon>
    </lineage>
</organism>
<dbReference type="AlphaFoldDB" id="A0A377NA72"/>
<protein>
    <submittedName>
        <fullName evidence="1">Protein of uncharacterized function (DUF2594)</fullName>
    </submittedName>
</protein>
<gene>
    <name evidence="1" type="ORF">NCTC12157_01692</name>
</gene>
<evidence type="ECO:0000313" key="2">
    <source>
        <dbReference type="Proteomes" id="UP000254304"/>
    </source>
</evidence>
<dbReference type="Proteomes" id="UP000254304">
    <property type="component" value="Unassembled WGS sequence"/>
</dbReference>
<evidence type="ECO:0000313" key="1">
    <source>
        <dbReference type="EMBL" id="STQ43990.1"/>
    </source>
</evidence>
<accession>A0A377NA72</accession>
<proteinExistence type="predicted"/>
<sequence length="30" mass="3274">MSQCDFTTEANVETLATEVACLKSHFNADP</sequence>